<comment type="caution">
    <text evidence="2">The sequence shown here is derived from an EMBL/GenBank/DDBJ whole genome shotgun (WGS) entry which is preliminary data.</text>
</comment>
<feature type="region of interest" description="Disordered" evidence="1">
    <location>
        <begin position="92"/>
        <end position="181"/>
    </location>
</feature>
<dbReference type="eggNOG" id="ENOG502R0CI">
    <property type="taxonomic scope" value="Eukaryota"/>
</dbReference>
<feature type="compositionally biased region" description="Basic and acidic residues" evidence="1">
    <location>
        <begin position="363"/>
        <end position="377"/>
    </location>
</feature>
<accession>A0A066WU94</accession>
<reference evidence="3" key="1">
    <citation type="journal article" date="2014" name="Genome Announc.">
        <title>Draft genome sequence of Colletotrichum sublineola, a destructive pathogen of cultivated sorghum.</title>
        <authorList>
            <person name="Baroncelli R."/>
            <person name="Sanz-Martin J.M."/>
            <person name="Rech G.E."/>
            <person name="Sukno S.A."/>
            <person name="Thon M.R."/>
        </authorList>
    </citation>
    <scope>NUCLEOTIDE SEQUENCE [LARGE SCALE GENOMIC DNA]</scope>
    <source>
        <strain evidence="3">TX430BB</strain>
    </source>
</reference>
<dbReference type="AlphaFoldDB" id="A0A066WU94"/>
<feature type="compositionally biased region" description="Acidic residues" evidence="1">
    <location>
        <begin position="93"/>
        <end position="106"/>
    </location>
</feature>
<dbReference type="EMBL" id="JMSE01001507">
    <property type="protein sequence ID" value="KDN60478.1"/>
    <property type="molecule type" value="Genomic_DNA"/>
</dbReference>
<keyword evidence="3" id="KW-1185">Reference proteome</keyword>
<dbReference type="OrthoDB" id="4835487at2759"/>
<dbReference type="HOGENOM" id="CLU_566202_0_0_1"/>
<feature type="compositionally biased region" description="Acidic residues" evidence="1">
    <location>
        <begin position="140"/>
        <end position="154"/>
    </location>
</feature>
<feature type="compositionally biased region" description="Basic residues" evidence="1">
    <location>
        <begin position="160"/>
        <end position="177"/>
    </location>
</feature>
<evidence type="ECO:0000313" key="2">
    <source>
        <dbReference type="EMBL" id="KDN60478.1"/>
    </source>
</evidence>
<evidence type="ECO:0000256" key="1">
    <source>
        <dbReference type="SAM" id="MobiDB-lite"/>
    </source>
</evidence>
<protein>
    <submittedName>
        <fullName evidence="2">Uncharacterized protein</fullName>
    </submittedName>
</protein>
<name>A0A066WU94_COLSU</name>
<feature type="compositionally biased region" description="Polar residues" evidence="1">
    <location>
        <begin position="116"/>
        <end position="131"/>
    </location>
</feature>
<feature type="region of interest" description="Disordered" evidence="1">
    <location>
        <begin position="36"/>
        <end position="73"/>
    </location>
</feature>
<evidence type="ECO:0000313" key="3">
    <source>
        <dbReference type="Proteomes" id="UP000027238"/>
    </source>
</evidence>
<dbReference type="Proteomes" id="UP000027238">
    <property type="component" value="Unassembled WGS sequence"/>
</dbReference>
<proteinExistence type="predicted"/>
<gene>
    <name evidence="2" type="ORF">CSUB01_06038</name>
</gene>
<sequence length="482" mass="53365">MANNSIVAPLDGKIVPGHIVGAAAIQAACGNHDRATDVTQTAGGNREPDETGTNETLATAIDEPMPQPTAETQETTLPVAANTHQGVKKVIEVDDDSTSSSDDEESLPAPKRHKTGMTSGNSEPNRANSEQKSGDIFPDAADDNDDEEDDDSAVEDIKPNKHGKGKAVAQNKRRRTATRTPVEKITILPKMFTPNKSYIWHYPAQKSGDKRLSSKIYAALDFTVNVFNNDRADIVIPFEDKIEILSTLYQTPTATQTKGDISSYPAARHFHNRVNRQKKGQTVTFTESLIANLLYCNKPPSTWGNCSAYTKLIAHLYANKSDDLELEDRLDMLLAAIPRNRNKPRLNKKADSAKTETQAKPGDNQKTETSKGNEVKTARSKLQAVPDKEKEFYDLVLKLDTTATMENKARLAFVVSQLKERNWIPLANYAAKMTDETIDKEERATIRAKSIIELNAKLRNAVGTLLPRHYTFKCQCDHETTF</sequence>
<feature type="region of interest" description="Disordered" evidence="1">
    <location>
        <begin position="343"/>
        <end position="381"/>
    </location>
</feature>
<organism evidence="2 3">
    <name type="scientific">Colletotrichum sublineola</name>
    <name type="common">Sorghum anthracnose fungus</name>
    <dbReference type="NCBI Taxonomy" id="1173701"/>
    <lineage>
        <taxon>Eukaryota</taxon>
        <taxon>Fungi</taxon>
        <taxon>Dikarya</taxon>
        <taxon>Ascomycota</taxon>
        <taxon>Pezizomycotina</taxon>
        <taxon>Sordariomycetes</taxon>
        <taxon>Hypocreomycetidae</taxon>
        <taxon>Glomerellales</taxon>
        <taxon>Glomerellaceae</taxon>
        <taxon>Colletotrichum</taxon>
        <taxon>Colletotrichum graminicola species complex</taxon>
    </lineage>
</organism>